<keyword evidence="3" id="KW-0282">Flagellum</keyword>
<sequence>MANKLNTVTVNGTTYTAEDYAKQQATTTTSANDALGKDAFLKLLVTQMQYQDPLDPQDNSEYVAQLAQFSALEQMTNVAEGLEKTNTLVSNIDSSLLVGQLSSMIGQKLQWTTTETVKDADGNAVTDANGKAQTTKTTYEGTVTGVSISDGSPSVIAKDTDGTTHKVVISDITRVGDGSTNSTATS</sequence>
<organism evidence="3 4">
    <name type="scientific">Selenomonas bovis</name>
    <dbReference type="NCBI Taxonomy" id="416586"/>
    <lineage>
        <taxon>Bacteria</taxon>
        <taxon>Bacillati</taxon>
        <taxon>Bacillota</taxon>
        <taxon>Negativicutes</taxon>
        <taxon>Selenomonadales</taxon>
        <taxon>Selenomonadaceae</taxon>
        <taxon>Selenomonas</taxon>
    </lineage>
</organism>
<dbReference type="GO" id="GO:0044781">
    <property type="term" value="P:bacterial-type flagellum organization"/>
    <property type="evidence" value="ECO:0007669"/>
    <property type="project" value="UniProtKB-KW"/>
</dbReference>
<dbReference type="Proteomes" id="UP000543804">
    <property type="component" value="Unassembled WGS sequence"/>
</dbReference>
<dbReference type="InterPro" id="IPR005648">
    <property type="entry name" value="FlgD"/>
</dbReference>
<keyword evidence="3" id="KW-0969">Cilium</keyword>
<proteinExistence type="inferred from homology"/>
<keyword evidence="2" id="KW-1005">Bacterial flagellum biogenesis</keyword>
<evidence type="ECO:0000313" key="4">
    <source>
        <dbReference type="Proteomes" id="UP000543804"/>
    </source>
</evidence>
<reference evidence="3 4" key="1">
    <citation type="submission" date="2020-04" db="EMBL/GenBank/DDBJ databases">
        <authorList>
            <person name="Hitch T.C.A."/>
            <person name="Wylensek D."/>
            <person name="Clavel T."/>
        </authorList>
    </citation>
    <scope>NUCLEOTIDE SEQUENCE [LARGE SCALE GENOMIC DNA]</scope>
    <source>
        <strain evidence="3 4">PG-130-P53-12</strain>
    </source>
</reference>
<dbReference type="RefSeq" id="WP_170077026.1">
    <property type="nucleotide sequence ID" value="NZ_JABAFA010000002.1"/>
</dbReference>
<comment type="caution">
    <text evidence="3">The sequence shown here is derived from an EMBL/GenBank/DDBJ whole genome shotgun (WGS) entry which is preliminary data.</text>
</comment>
<dbReference type="AlphaFoldDB" id="A0A848B6W6"/>
<dbReference type="Pfam" id="PF03963">
    <property type="entry name" value="FlgD"/>
    <property type="match status" value="1"/>
</dbReference>
<evidence type="ECO:0000313" key="3">
    <source>
        <dbReference type="EMBL" id="NMD98242.1"/>
    </source>
</evidence>
<name>A0A848B6W6_9FIRM</name>
<protein>
    <submittedName>
        <fullName evidence="3">Flagellar biosynthesis protein FlgD</fullName>
    </submittedName>
</protein>
<evidence type="ECO:0000256" key="1">
    <source>
        <dbReference type="ARBA" id="ARBA00010577"/>
    </source>
</evidence>
<accession>A0A848B6W6</accession>
<comment type="similarity">
    <text evidence="1">Belongs to the FlgD family.</text>
</comment>
<gene>
    <name evidence="3" type="ORF">HF878_01905</name>
</gene>
<evidence type="ECO:0000256" key="2">
    <source>
        <dbReference type="ARBA" id="ARBA00022795"/>
    </source>
</evidence>
<dbReference type="EMBL" id="JABAFA010000002">
    <property type="protein sequence ID" value="NMD98242.1"/>
    <property type="molecule type" value="Genomic_DNA"/>
</dbReference>
<keyword evidence="4" id="KW-1185">Reference proteome</keyword>
<keyword evidence="3" id="KW-0966">Cell projection</keyword>